<dbReference type="Proteomes" id="UP001437256">
    <property type="component" value="Unassembled WGS sequence"/>
</dbReference>
<dbReference type="InterPro" id="IPR032675">
    <property type="entry name" value="LRR_dom_sf"/>
</dbReference>
<evidence type="ECO:0008006" key="3">
    <source>
        <dbReference type="Google" id="ProtNLM"/>
    </source>
</evidence>
<sequence length="351" mass="39585">METCRLFHEAAIPSFYEFLYWPDMTGFSRQCHLIWDDVSVDHRSRRWPRSLEMGSKSRLHAWKTMGERDTISFRLTLPAIATFTNLSSVTISHAFFPLNEICSFVSLLPLLVSLTLRNVHRDWSRNIVASASPTASLESLREITFLDLGGCNPFELDSGFVAVSRLVSLPGLRKLCVSMDTFLDIICALPEVDATFSPTLSSLRVHTVLCEDVDAKLLNTPRIAQLIRRALTSCAPVLRDLHIYTSHSINRTDAILTLPNLVEYIGPHEFLCGLRFASSLKTLWVPASPHKQSTLWRMSTAFVDDVSSFNIQSLRVLRFSVSDTPFESLFFTFRGLKQVGLELATPVSKAR</sequence>
<evidence type="ECO:0000313" key="2">
    <source>
        <dbReference type="Proteomes" id="UP001437256"/>
    </source>
</evidence>
<reference evidence="1 2" key="1">
    <citation type="submission" date="2024-05" db="EMBL/GenBank/DDBJ databases">
        <title>A draft genome resource for the thread blight pathogen Marasmius tenuissimus strain MS-2.</title>
        <authorList>
            <person name="Yulfo-Soto G.E."/>
            <person name="Baruah I.K."/>
            <person name="Amoako-Attah I."/>
            <person name="Bukari Y."/>
            <person name="Meinhardt L.W."/>
            <person name="Bailey B.A."/>
            <person name="Cohen S.P."/>
        </authorList>
    </citation>
    <scope>NUCLEOTIDE SEQUENCE [LARGE SCALE GENOMIC DNA]</scope>
    <source>
        <strain evidence="1 2">MS-2</strain>
    </source>
</reference>
<evidence type="ECO:0000313" key="1">
    <source>
        <dbReference type="EMBL" id="KAL0058531.1"/>
    </source>
</evidence>
<comment type="caution">
    <text evidence="1">The sequence shown here is derived from an EMBL/GenBank/DDBJ whole genome shotgun (WGS) entry which is preliminary data.</text>
</comment>
<gene>
    <name evidence="1" type="ORF">AAF712_014790</name>
</gene>
<keyword evidence="2" id="KW-1185">Reference proteome</keyword>
<dbReference type="EMBL" id="JBBXMP010000303">
    <property type="protein sequence ID" value="KAL0058531.1"/>
    <property type="molecule type" value="Genomic_DNA"/>
</dbReference>
<accession>A0ABR2ZCA1</accession>
<dbReference type="Gene3D" id="3.80.10.10">
    <property type="entry name" value="Ribonuclease Inhibitor"/>
    <property type="match status" value="1"/>
</dbReference>
<organism evidence="1 2">
    <name type="scientific">Marasmius tenuissimus</name>
    <dbReference type="NCBI Taxonomy" id="585030"/>
    <lineage>
        <taxon>Eukaryota</taxon>
        <taxon>Fungi</taxon>
        <taxon>Dikarya</taxon>
        <taxon>Basidiomycota</taxon>
        <taxon>Agaricomycotina</taxon>
        <taxon>Agaricomycetes</taxon>
        <taxon>Agaricomycetidae</taxon>
        <taxon>Agaricales</taxon>
        <taxon>Marasmiineae</taxon>
        <taxon>Marasmiaceae</taxon>
        <taxon>Marasmius</taxon>
    </lineage>
</organism>
<dbReference type="SUPFAM" id="SSF52047">
    <property type="entry name" value="RNI-like"/>
    <property type="match status" value="1"/>
</dbReference>
<name>A0ABR2ZCA1_9AGAR</name>
<protein>
    <recommendedName>
        <fullName evidence="3">F-box domain-containing protein</fullName>
    </recommendedName>
</protein>
<proteinExistence type="predicted"/>